<protein>
    <submittedName>
        <fullName evidence="5">AAA ATPase</fullName>
    </submittedName>
</protein>
<comment type="similarity">
    <text evidence="1">Belongs to the archaeal ATPase family.</text>
</comment>
<dbReference type="Pfam" id="PF21690">
    <property type="entry name" value="MJ1010-like_2nd"/>
    <property type="match status" value="1"/>
</dbReference>
<organism evidence="5 6">
    <name type="scientific">Methanotorris formicicus Mc-S-70</name>
    <dbReference type="NCBI Taxonomy" id="647171"/>
    <lineage>
        <taxon>Archaea</taxon>
        <taxon>Methanobacteriati</taxon>
        <taxon>Methanobacteriota</taxon>
        <taxon>Methanomada group</taxon>
        <taxon>Methanococci</taxon>
        <taxon>Methanococcales</taxon>
        <taxon>Methanocaldococcaceae</taxon>
        <taxon>Methanotorris</taxon>
    </lineage>
</organism>
<accession>H1KZC4</accession>
<dbReference type="GO" id="GO:0005524">
    <property type="term" value="F:ATP binding"/>
    <property type="evidence" value="ECO:0007669"/>
    <property type="project" value="UniProtKB-KW"/>
</dbReference>
<feature type="domain" description="AAA+ ATPase" evidence="4">
    <location>
        <begin position="21"/>
        <end position="215"/>
    </location>
</feature>
<dbReference type="PANTHER" id="PTHR37096:SF1">
    <property type="entry name" value="AAA+ ATPASE DOMAIN-CONTAINING PROTEIN"/>
    <property type="match status" value="1"/>
</dbReference>
<dbReference type="Gene3D" id="1.10.10.10">
    <property type="entry name" value="Winged helix-like DNA-binding domain superfamily/Winged helix DNA-binding domain"/>
    <property type="match status" value="1"/>
</dbReference>
<evidence type="ECO:0000259" key="4">
    <source>
        <dbReference type="SMART" id="SM00382"/>
    </source>
</evidence>
<evidence type="ECO:0000313" key="5">
    <source>
        <dbReference type="EMBL" id="EHP86150.1"/>
    </source>
</evidence>
<dbReference type="InterPro" id="IPR003593">
    <property type="entry name" value="AAA+_ATPase"/>
</dbReference>
<comment type="caution">
    <text evidence="5">The sequence shown here is derived from an EMBL/GenBank/DDBJ whole genome shotgun (WGS) entry which is preliminary data.</text>
</comment>
<dbReference type="InterPro" id="IPR027417">
    <property type="entry name" value="P-loop_NTPase"/>
</dbReference>
<evidence type="ECO:0000256" key="2">
    <source>
        <dbReference type="ARBA" id="ARBA00022741"/>
    </source>
</evidence>
<dbReference type="PANTHER" id="PTHR37096">
    <property type="entry name" value="YALI0E33429P"/>
    <property type="match status" value="1"/>
</dbReference>
<proteinExistence type="inferred from homology"/>
<keyword evidence="3" id="KW-0067">ATP-binding</keyword>
<dbReference type="OrthoDB" id="64057at2157"/>
<dbReference type="STRING" id="647171.MetfoDRAFT_1147"/>
<dbReference type="RefSeq" id="WP_007044579.1">
    <property type="nucleotide sequence ID" value="NZ_AGJL01000026.1"/>
</dbReference>
<keyword evidence="6" id="KW-1185">Reference proteome</keyword>
<evidence type="ECO:0000256" key="3">
    <source>
        <dbReference type="ARBA" id="ARBA00022840"/>
    </source>
</evidence>
<dbReference type="InterPro" id="IPR011579">
    <property type="entry name" value="ATPase_dom"/>
</dbReference>
<dbReference type="EMBL" id="AGJL01000026">
    <property type="protein sequence ID" value="EHP86150.1"/>
    <property type="molecule type" value="Genomic_DNA"/>
</dbReference>
<dbReference type="InterPro" id="IPR036388">
    <property type="entry name" value="WH-like_DNA-bd_sf"/>
</dbReference>
<dbReference type="Pfam" id="PF01637">
    <property type="entry name" value="ATPase_2"/>
    <property type="match status" value="1"/>
</dbReference>
<dbReference type="SUPFAM" id="SSF52540">
    <property type="entry name" value="P-loop containing nucleoside triphosphate hydrolases"/>
    <property type="match status" value="1"/>
</dbReference>
<gene>
    <name evidence="5" type="ORF">MetfoDRAFT_1147</name>
</gene>
<name>H1KZC4_9EURY</name>
<reference evidence="5 6" key="1">
    <citation type="submission" date="2011-09" db="EMBL/GenBank/DDBJ databases">
        <title>The draft genome of Methanotorris formicicus Mc-S-70.</title>
        <authorList>
            <consortium name="US DOE Joint Genome Institute (JGI-PGF)"/>
            <person name="Lucas S."/>
            <person name="Han J."/>
            <person name="Lapidus A."/>
            <person name="Cheng J.-F."/>
            <person name="Goodwin L."/>
            <person name="Pitluck S."/>
            <person name="Peters L."/>
            <person name="Land M.L."/>
            <person name="Hauser L."/>
            <person name="Sieprawska-Lupa M."/>
            <person name="Takai K."/>
            <person name="Miyazaki J."/>
            <person name="Whitman W."/>
            <person name="Woyke T.J."/>
        </authorList>
    </citation>
    <scope>NUCLEOTIDE SEQUENCE [LARGE SCALE GENOMIC DNA]</scope>
    <source>
        <strain evidence="5 6">Mc-S-70</strain>
    </source>
</reference>
<evidence type="ECO:0000313" key="6">
    <source>
        <dbReference type="Proteomes" id="UP000003706"/>
    </source>
</evidence>
<dbReference type="PATRIC" id="fig|647171.4.peg.1124"/>
<sequence length="354" mass="42014">MKFYNREKELNYLKTYVQLEPNSILFVYGPKSSGKTTVMLKVIEELSKRDDLVFFYYDLREYATPTKEEFLKIFFEKSDKKYLLNKLEINLGIYKFGIEENFDFNNLSLNDVFTKINESINAVVKDGKKPILIIDELQKLKNIYFNGGIRQNPSDFVTRTYSSKSLLNELFNLFVHLTKVRHLCHVICLTSDTLFIEEIYRNSTLKNASKYYLIDWLRKGSIKNILKEEGFNEDEINYCLKYLSLPYEIVDLIENKKLGLSVEETIRQWINVEADGLKYLIDTSDLDEGEIYKVLSKFKDRIKIDYKKEIKKLEMKYLKFLIENEILFYDVINGIIKPTSIIEWFAIREIIKSR</sequence>
<dbReference type="SMART" id="SM00382">
    <property type="entry name" value="AAA"/>
    <property type="match status" value="1"/>
</dbReference>
<dbReference type="InterPro" id="IPR049081">
    <property type="entry name" value="MJ1010-like_2nd"/>
</dbReference>
<dbReference type="InterPro" id="IPR051667">
    <property type="entry name" value="Archaeal_ATPase_domain"/>
</dbReference>
<keyword evidence="2" id="KW-0547">Nucleotide-binding</keyword>
<dbReference type="Gene3D" id="3.40.50.300">
    <property type="entry name" value="P-loop containing nucleotide triphosphate hydrolases"/>
    <property type="match status" value="1"/>
</dbReference>
<dbReference type="CDD" id="cd00009">
    <property type="entry name" value="AAA"/>
    <property type="match status" value="1"/>
</dbReference>
<dbReference type="Proteomes" id="UP000003706">
    <property type="component" value="Unassembled WGS sequence"/>
</dbReference>
<evidence type="ECO:0000256" key="1">
    <source>
        <dbReference type="ARBA" id="ARBA00006755"/>
    </source>
</evidence>
<dbReference type="AlphaFoldDB" id="H1KZC4"/>